<dbReference type="InterPro" id="IPR015424">
    <property type="entry name" value="PyrdxlP-dep_Trfase"/>
</dbReference>
<dbReference type="Proteomes" id="UP000677054">
    <property type="component" value="Unassembled WGS sequence"/>
</dbReference>
<dbReference type="InterPro" id="IPR000277">
    <property type="entry name" value="Cys/Met-Metab_PyrdxlP-dep_enz"/>
</dbReference>
<gene>
    <name evidence="9" type="ORF">DSTB1V02_LOCUS9511</name>
</gene>
<evidence type="ECO:0000256" key="3">
    <source>
        <dbReference type="ARBA" id="ARBA00060510"/>
    </source>
</evidence>
<keyword evidence="10" id="KW-1185">Reference proteome</keyword>
<dbReference type="EMBL" id="CAJPEV010002459">
    <property type="protein sequence ID" value="CAG0896967.1"/>
    <property type="molecule type" value="Genomic_DNA"/>
</dbReference>
<comment type="cofactor">
    <cofactor evidence="1 8">
        <name>pyridoxal 5'-phosphate</name>
        <dbReference type="ChEBI" id="CHEBI:597326"/>
    </cofactor>
</comment>
<dbReference type="GO" id="GO:0019346">
    <property type="term" value="P:transsulfuration"/>
    <property type="evidence" value="ECO:0007669"/>
    <property type="project" value="InterPro"/>
</dbReference>
<accession>A0A7R9A917</accession>
<dbReference type="InterPro" id="IPR015422">
    <property type="entry name" value="PyrdxlP-dep_Trfase_small"/>
</dbReference>
<dbReference type="PROSITE" id="PS00868">
    <property type="entry name" value="CYS_MET_METAB_PP"/>
    <property type="match status" value="1"/>
</dbReference>
<dbReference type="AlphaFoldDB" id="A0A7R9A917"/>
<dbReference type="FunFam" id="3.40.640.10:FF:000046">
    <property type="entry name" value="Cystathionine gamma-lyase"/>
    <property type="match status" value="1"/>
</dbReference>
<dbReference type="PIRSF" id="PIRSF001434">
    <property type="entry name" value="CGS"/>
    <property type="match status" value="1"/>
</dbReference>
<evidence type="ECO:0000256" key="5">
    <source>
        <dbReference type="ARBA" id="ARBA00093261"/>
    </source>
</evidence>
<dbReference type="CDD" id="cd00614">
    <property type="entry name" value="CGS_like"/>
    <property type="match status" value="1"/>
</dbReference>
<comment type="pathway">
    <text evidence="3">Amino-acid biosynthesis; L-methionine biosynthesis via de novo pathway; L-cystathionine from O-succinyl-L-homoserine: step 1/1.</text>
</comment>
<evidence type="ECO:0000256" key="4">
    <source>
        <dbReference type="ARBA" id="ARBA00093222"/>
    </source>
</evidence>
<evidence type="ECO:0000256" key="2">
    <source>
        <dbReference type="ARBA" id="ARBA00022898"/>
    </source>
</evidence>
<name>A0A7R9A917_9CRUS</name>
<comment type="catalytic activity">
    <reaction evidence="5">
        <text>O-phospho-L-homoserine + L-cysteine = L,L-cystathionine + phosphate</text>
        <dbReference type="Rhea" id="RHEA:80891"/>
        <dbReference type="ChEBI" id="CHEBI:35235"/>
        <dbReference type="ChEBI" id="CHEBI:43474"/>
        <dbReference type="ChEBI" id="CHEBI:57590"/>
        <dbReference type="ChEBI" id="CHEBI:58161"/>
        <dbReference type="EC" id="2.5.1.160"/>
    </reaction>
</comment>
<comment type="similarity">
    <text evidence="8">Belongs to the trans-sulfuration enzymes family.</text>
</comment>
<dbReference type="GO" id="GO:0016846">
    <property type="term" value="F:carbon-sulfur lyase activity"/>
    <property type="evidence" value="ECO:0007669"/>
    <property type="project" value="TreeGrafter"/>
</dbReference>
<dbReference type="SUPFAM" id="SSF53383">
    <property type="entry name" value="PLP-dependent transferases"/>
    <property type="match status" value="1"/>
</dbReference>
<dbReference type="UniPathway" id="UPA00136">
    <property type="reaction ID" value="UER00202"/>
</dbReference>
<comment type="catalytic activity">
    <reaction evidence="4">
        <text>O-succinyl-L-homoserine + L-cysteine = L,L-cystathionine + succinate + H(+)</text>
        <dbReference type="Rhea" id="RHEA:20397"/>
        <dbReference type="ChEBI" id="CHEBI:15378"/>
        <dbReference type="ChEBI" id="CHEBI:30031"/>
        <dbReference type="ChEBI" id="CHEBI:35235"/>
        <dbReference type="ChEBI" id="CHEBI:57661"/>
        <dbReference type="ChEBI" id="CHEBI:58161"/>
    </reaction>
</comment>
<dbReference type="EC" id="2.5.1.160" evidence="6"/>
<dbReference type="GO" id="GO:0005737">
    <property type="term" value="C:cytoplasm"/>
    <property type="evidence" value="ECO:0007669"/>
    <property type="project" value="TreeGrafter"/>
</dbReference>
<feature type="modified residue" description="N6-(pyridoxal phosphate)lysine" evidence="7">
    <location>
        <position position="211"/>
    </location>
</feature>
<sequence>MNIDSICVKEFDPKITTAPHILPIYATSSFCFDNIDQGIEIFNNIESGNTYSRYSNPTVDAVAAKIAQLESHGSPDIQADAILTSSGMSAISTLAIGILQAGDAILTQENLYGGTTELFRGLLEPLGITTIFMNLRDLQAVEDAFHKHSNIRLLYFETPSNPTLACLPIRELAELATRHGALSCIDNTFATPYLQQPLRLGVDLCVHSTTKFLNGHGNSIAGAIVAKDKTLLRKKIWNAMKLAGTNCSPFEAWLTHNGLKTLAVRMERHCKNAQTIAEYLENHPNVAKVNYPGLPSHADHAIARAQMSDFGAMLSFELKGGFDTGVAFMNRLRFCTLAPTLGDTDTLVLHPASSSHLRVPPEVRLRNGITDGLIRLSVGIENVQDIINDLEGGFSDMP</sequence>
<dbReference type="FunFam" id="3.90.1150.10:FF:000033">
    <property type="entry name" value="Cystathionine gamma-synthase"/>
    <property type="match status" value="1"/>
</dbReference>
<dbReference type="OrthoDB" id="6364905at2759"/>
<dbReference type="PANTHER" id="PTHR11808">
    <property type="entry name" value="TRANS-SULFURATION ENZYME FAMILY MEMBER"/>
    <property type="match status" value="1"/>
</dbReference>
<dbReference type="Gene3D" id="3.40.640.10">
    <property type="entry name" value="Type I PLP-dependent aspartate aminotransferase-like (Major domain)"/>
    <property type="match status" value="1"/>
</dbReference>
<dbReference type="GO" id="GO:0009086">
    <property type="term" value="P:methionine biosynthetic process"/>
    <property type="evidence" value="ECO:0007669"/>
    <property type="project" value="UniProtKB-ARBA"/>
</dbReference>
<evidence type="ECO:0000256" key="6">
    <source>
        <dbReference type="ARBA" id="ARBA00093596"/>
    </source>
</evidence>
<dbReference type="GO" id="GO:0019344">
    <property type="term" value="P:cysteine biosynthetic process"/>
    <property type="evidence" value="ECO:0007669"/>
    <property type="project" value="UniProtKB-UniPathway"/>
</dbReference>
<dbReference type="InterPro" id="IPR015421">
    <property type="entry name" value="PyrdxlP-dep_Trfase_major"/>
</dbReference>
<evidence type="ECO:0000256" key="1">
    <source>
        <dbReference type="ARBA" id="ARBA00001933"/>
    </source>
</evidence>
<organism evidence="9">
    <name type="scientific">Darwinula stevensoni</name>
    <dbReference type="NCBI Taxonomy" id="69355"/>
    <lineage>
        <taxon>Eukaryota</taxon>
        <taxon>Metazoa</taxon>
        <taxon>Ecdysozoa</taxon>
        <taxon>Arthropoda</taxon>
        <taxon>Crustacea</taxon>
        <taxon>Oligostraca</taxon>
        <taxon>Ostracoda</taxon>
        <taxon>Podocopa</taxon>
        <taxon>Podocopida</taxon>
        <taxon>Darwinulocopina</taxon>
        <taxon>Darwinuloidea</taxon>
        <taxon>Darwinulidae</taxon>
        <taxon>Darwinula</taxon>
    </lineage>
</organism>
<proteinExistence type="inferred from homology"/>
<evidence type="ECO:0000256" key="7">
    <source>
        <dbReference type="PIRSR" id="PIRSR001434-2"/>
    </source>
</evidence>
<reference evidence="9" key="1">
    <citation type="submission" date="2020-11" db="EMBL/GenBank/DDBJ databases">
        <authorList>
            <person name="Tran Van P."/>
        </authorList>
    </citation>
    <scope>NUCLEOTIDE SEQUENCE</scope>
</reference>
<dbReference type="Gene3D" id="3.90.1150.10">
    <property type="entry name" value="Aspartate Aminotransferase, domain 1"/>
    <property type="match status" value="1"/>
</dbReference>
<dbReference type="GO" id="GO:0030170">
    <property type="term" value="F:pyridoxal phosphate binding"/>
    <property type="evidence" value="ECO:0007669"/>
    <property type="project" value="InterPro"/>
</dbReference>
<dbReference type="InterPro" id="IPR054542">
    <property type="entry name" value="Cys_met_metab_PP"/>
</dbReference>
<dbReference type="PANTHER" id="PTHR11808:SF80">
    <property type="entry name" value="CYSTATHIONINE GAMMA-LYASE"/>
    <property type="match status" value="1"/>
</dbReference>
<keyword evidence="2 7" id="KW-0663">Pyridoxal phosphate</keyword>
<protein>
    <recommendedName>
        <fullName evidence="6">plant cystathionine gamma-synthase</fullName>
        <ecNumber evidence="6">2.5.1.160</ecNumber>
    </recommendedName>
</protein>
<evidence type="ECO:0000256" key="8">
    <source>
        <dbReference type="RuleBase" id="RU362118"/>
    </source>
</evidence>
<dbReference type="EMBL" id="LR901976">
    <property type="protein sequence ID" value="CAD7249724.1"/>
    <property type="molecule type" value="Genomic_DNA"/>
</dbReference>
<evidence type="ECO:0000313" key="10">
    <source>
        <dbReference type="Proteomes" id="UP000677054"/>
    </source>
</evidence>
<dbReference type="Pfam" id="PF01053">
    <property type="entry name" value="Cys_Met_Meta_PP"/>
    <property type="match status" value="1"/>
</dbReference>
<evidence type="ECO:0000313" key="9">
    <source>
        <dbReference type="EMBL" id="CAD7249724.1"/>
    </source>
</evidence>